<evidence type="ECO:0000313" key="2">
    <source>
        <dbReference type="EMBL" id="KAL2786752.1"/>
    </source>
</evidence>
<name>A0ABR4FU02_9EURO</name>
<feature type="region of interest" description="Disordered" evidence="1">
    <location>
        <begin position="47"/>
        <end position="79"/>
    </location>
</feature>
<evidence type="ECO:0000256" key="1">
    <source>
        <dbReference type="SAM" id="MobiDB-lite"/>
    </source>
</evidence>
<evidence type="ECO:0000313" key="3">
    <source>
        <dbReference type="Proteomes" id="UP001610563"/>
    </source>
</evidence>
<organism evidence="2 3">
    <name type="scientific">Aspergillus keveii</name>
    <dbReference type="NCBI Taxonomy" id="714993"/>
    <lineage>
        <taxon>Eukaryota</taxon>
        <taxon>Fungi</taxon>
        <taxon>Dikarya</taxon>
        <taxon>Ascomycota</taxon>
        <taxon>Pezizomycotina</taxon>
        <taxon>Eurotiomycetes</taxon>
        <taxon>Eurotiomycetidae</taxon>
        <taxon>Eurotiales</taxon>
        <taxon>Aspergillaceae</taxon>
        <taxon>Aspergillus</taxon>
        <taxon>Aspergillus subgen. Nidulantes</taxon>
    </lineage>
</organism>
<dbReference type="Proteomes" id="UP001610563">
    <property type="component" value="Unassembled WGS sequence"/>
</dbReference>
<gene>
    <name evidence="2" type="ORF">BJX66DRAFT_27068</name>
</gene>
<sequence>MADLASCAILKWQLLPGPSPLGSSPHLQFKKSNAACSTLSRFLGGSSSAPSSSSSSSNLTEPPPLSSASASCGSPSRHPHRPLIQPLAQSFHHTPGYTWLRYRRARLRPSRSIACKASRGHSGRRWRCPCRLGYGGLERPTQGCNRRPSTIRLYRPDRLAYSHSAHLSASFLLPQLKEDEVLDVEGVESDRRTTPVLITDVALAA</sequence>
<comment type="caution">
    <text evidence="2">The sequence shown here is derived from an EMBL/GenBank/DDBJ whole genome shotgun (WGS) entry which is preliminary data.</text>
</comment>
<keyword evidence="3" id="KW-1185">Reference proteome</keyword>
<protein>
    <submittedName>
        <fullName evidence="2">Uncharacterized protein</fullName>
    </submittedName>
</protein>
<proteinExistence type="predicted"/>
<reference evidence="2 3" key="1">
    <citation type="submission" date="2024-07" db="EMBL/GenBank/DDBJ databases">
        <title>Section-level genome sequencing and comparative genomics of Aspergillus sections Usti and Cavernicolus.</title>
        <authorList>
            <consortium name="Lawrence Berkeley National Laboratory"/>
            <person name="Nybo J.L."/>
            <person name="Vesth T.C."/>
            <person name="Theobald S."/>
            <person name="Frisvad J.C."/>
            <person name="Larsen T.O."/>
            <person name="Kjaerboelling I."/>
            <person name="Rothschild-Mancinelli K."/>
            <person name="Lyhne E.K."/>
            <person name="Kogle M.E."/>
            <person name="Barry K."/>
            <person name="Clum A."/>
            <person name="Na H."/>
            <person name="Ledsgaard L."/>
            <person name="Lin J."/>
            <person name="Lipzen A."/>
            <person name="Kuo A."/>
            <person name="Riley R."/>
            <person name="Mondo S."/>
            <person name="Labutti K."/>
            <person name="Haridas S."/>
            <person name="Pangalinan J."/>
            <person name="Salamov A.A."/>
            <person name="Simmons B.A."/>
            <person name="Magnuson J.K."/>
            <person name="Chen J."/>
            <person name="Drula E."/>
            <person name="Henrissat B."/>
            <person name="Wiebenga A."/>
            <person name="Lubbers R.J."/>
            <person name="Gomes A.C."/>
            <person name="Makela M.R."/>
            <person name="Stajich J."/>
            <person name="Grigoriev I.V."/>
            <person name="Mortensen U.H."/>
            <person name="De Vries R.P."/>
            <person name="Baker S.E."/>
            <person name="Andersen M.R."/>
        </authorList>
    </citation>
    <scope>NUCLEOTIDE SEQUENCE [LARGE SCALE GENOMIC DNA]</scope>
    <source>
        <strain evidence="2 3">CBS 209.92</strain>
    </source>
</reference>
<accession>A0ABR4FU02</accession>
<feature type="compositionally biased region" description="Low complexity" evidence="1">
    <location>
        <begin position="47"/>
        <end position="76"/>
    </location>
</feature>
<dbReference type="EMBL" id="JBFTWV010000111">
    <property type="protein sequence ID" value="KAL2786752.1"/>
    <property type="molecule type" value="Genomic_DNA"/>
</dbReference>